<dbReference type="NCBIfam" id="TIGR00188">
    <property type="entry name" value="rnpA"/>
    <property type="match status" value="1"/>
</dbReference>
<dbReference type="InterPro" id="IPR000100">
    <property type="entry name" value="RNase_P"/>
</dbReference>
<organism evidence="7 8">
    <name type="scientific">Candidatus Wolfebacteria bacterium RIFOXYD1_FULL_48_65</name>
    <dbReference type="NCBI Taxonomy" id="1802561"/>
    <lineage>
        <taxon>Bacteria</taxon>
        <taxon>Candidatus Wolfeibacteriota</taxon>
    </lineage>
</organism>
<sequence>MLAKRYKLNIAEFIKKRPSFVKKGPFFAVKIAANGLSYSRFGVVVGKKVDKRATERNKIKRMFYEAIRVRNLQNIEGRDILIIVYPEINQFAREEVIKLVKEYEFVK</sequence>
<protein>
    <recommendedName>
        <fullName evidence="6">Ribonuclease P protein component</fullName>
        <ecNumber evidence="6">3.1.26.5</ecNumber>
    </recommendedName>
</protein>
<reference evidence="7 8" key="1">
    <citation type="journal article" date="2016" name="Nat. Commun.">
        <title>Thousands of microbial genomes shed light on interconnected biogeochemical processes in an aquifer system.</title>
        <authorList>
            <person name="Anantharaman K."/>
            <person name="Brown C.T."/>
            <person name="Hug L.A."/>
            <person name="Sharon I."/>
            <person name="Castelle C.J."/>
            <person name="Probst A.J."/>
            <person name="Thomas B.C."/>
            <person name="Singh A."/>
            <person name="Wilkins M.J."/>
            <person name="Karaoz U."/>
            <person name="Brodie E.L."/>
            <person name="Williams K.H."/>
            <person name="Hubbard S.S."/>
            <person name="Banfield J.F."/>
        </authorList>
    </citation>
    <scope>NUCLEOTIDE SEQUENCE [LARGE SCALE GENOMIC DNA]</scope>
</reference>
<evidence type="ECO:0000256" key="3">
    <source>
        <dbReference type="ARBA" id="ARBA00022759"/>
    </source>
</evidence>
<comment type="caution">
    <text evidence="7">The sequence shown here is derived from an EMBL/GenBank/DDBJ whole genome shotgun (WGS) entry which is preliminary data.</text>
</comment>
<evidence type="ECO:0000313" key="8">
    <source>
        <dbReference type="Proteomes" id="UP000179057"/>
    </source>
</evidence>
<keyword evidence="5" id="KW-0694">RNA-binding</keyword>
<evidence type="ECO:0000313" key="7">
    <source>
        <dbReference type="EMBL" id="OGM93664.1"/>
    </source>
</evidence>
<evidence type="ECO:0000256" key="4">
    <source>
        <dbReference type="ARBA" id="ARBA00022801"/>
    </source>
</evidence>
<dbReference type="GO" id="GO:0000049">
    <property type="term" value="F:tRNA binding"/>
    <property type="evidence" value="ECO:0007669"/>
    <property type="project" value="InterPro"/>
</dbReference>
<dbReference type="SUPFAM" id="SSF54211">
    <property type="entry name" value="Ribosomal protein S5 domain 2-like"/>
    <property type="match status" value="1"/>
</dbReference>
<dbReference type="AlphaFoldDB" id="A0A1F8DYM0"/>
<proteinExistence type="predicted"/>
<dbReference type="InterPro" id="IPR014721">
    <property type="entry name" value="Ribsml_uS5_D2-typ_fold_subgr"/>
</dbReference>
<evidence type="ECO:0000256" key="1">
    <source>
        <dbReference type="ARBA" id="ARBA00022694"/>
    </source>
</evidence>
<keyword evidence="2" id="KW-0540">Nuclease</keyword>
<accession>A0A1F8DYM0</accession>
<dbReference type="EMBL" id="MGIV01000023">
    <property type="protein sequence ID" value="OGM93664.1"/>
    <property type="molecule type" value="Genomic_DNA"/>
</dbReference>
<keyword evidence="4" id="KW-0378">Hydrolase</keyword>
<dbReference type="Pfam" id="PF00825">
    <property type="entry name" value="Ribonuclease_P"/>
    <property type="match status" value="1"/>
</dbReference>
<keyword evidence="3" id="KW-0255">Endonuclease</keyword>
<keyword evidence="1" id="KW-0819">tRNA processing</keyword>
<dbReference type="InterPro" id="IPR020568">
    <property type="entry name" value="Ribosomal_Su5_D2-typ_SF"/>
</dbReference>
<name>A0A1F8DYM0_9BACT</name>
<evidence type="ECO:0000256" key="6">
    <source>
        <dbReference type="NCBIfam" id="TIGR00188"/>
    </source>
</evidence>
<dbReference type="GO" id="GO:0004526">
    <property type="term" value="F:ribonuclease P activity"/>
    <property type="evidence" value="ECO:0007669"/>
    <property type="project" value="UniProtKB-UniRule"/>
</dbReference>
<dbReference type="EC" id="3.1.26.5" evidence="6"/>
<evidence type="ECO:0000256" key="2">
    <source>
        <dbReference type="ARBA" id="ARBA00022722"/>
    </source>
</evidence>
<dbReference type="Gene3D" id="3.30.230.10">
    <property type="match status" value="1"/>
</dbReference>
<evidence type="ECO:0000256" key="5">
    <source>
        <dbReference type="ARBA" id="ARBA00022884"/>
    </source>
</evidence>
<dbReference type="Proteomes" id="UP000179057">
    <property type="component" value="Unassembled WGS sequence"/>
</dbReference>
<dbReference type="GO" id="GO:0008033">
    <property type="term" value="P:tRNA processing"/>
    <property type="evidence" value="ECO:0007669"/>
    <property type="project" value="UniProtKB-KW"/>
</dbReference>
<gene>
    <name evidence="7" type="ORF">A2610_00250</name>
</gene>